<proteinExistence type="predicted"/>
<feature type="region of interest" description="Disordered" evidence="1">
    <location>
        <begin position="103"/>
        <end position="125"/>
    </location>
</feature>
<dbReference type="STRING" id="4072.A0A2G2YS86"/>
<evidence type="ECO:0000256" key="1">
    <source>
        <dbReference type="SAM" id="MobiDB-lite"/>
    </source>
</evidence>
<gene>
    <name evidence="2" type="ORF">T459_23387</name>
</gene>
<dbReference type="AlphaFoldDB" id="A0A2G2YS86"/>
<evidence type="ECO:0000313" key="3">
    <source>
        <dbReference type="Proteomes" id="UP000222542"/>
    </source>
</evidence>
<organism evidence="2 3">
    <name type="scientific">Capsicum annuum</name>
    <name type="common">Capsicum pepper</name>
    <dbReference type="NCBI Taxonomy" id="4072"/>
    <lineage>
        <taxon>Eukaryota</taxon>
        <taxon>Viridiplantae</taxon>
        <taxon>Streptophyta</taxon>
        <taxon>Embryophyta</taxon>
        <taxon>Tracheophyta</taxon>
        <taxon>Spermatophyta</taxon>
        <taxon>Magnoliopsida</taxon>
        <taxon>eudicotyledons</taxon>
        <taxon>Gunneridae</taxon>
        <taxon>Pentapetalae</taxon>
        <taxon>asterids</taxon>
        <taxon>lamiids</taxon>
        <taxon>Solanales</taxon>
        <taxon>Solanaceae</taxon>
        <taxon>Solanoideae</taxon>
        <taxon>Capsiceae</taxon>
        <taxon>Capsicum</taxon>
    </lineage>
</organism>
<dbReference type="Proteomes" id="UP000222542">
    <property type="component" value="Unassembled WGS sequence"/>
</dbReference>
<dbReference type="GO" id="GO:0006457">
    <property type="term" value="P:protein folding"/>
    <property type="evidence" value="ECO:0000318"/>
    <property type="project" value="GO_Central"/>
</dbReference>
<keyword evidence="3" id="KW-1185">Reference proteome</keyword>
<dbReference type="GO" id="GO:0005829">
    <property type="term" value="C:cytosol"/>
    <property type="evidence" value="ECO:0000318"/>
    <property type="project" value="GO_Central"/>
</dbReference>
<dbReference type="GO" id="GO:0051879">
    <property type="term" value="F:Hsp90 protein binding"/>
    <property type="evidence" value="ECO:0000318"/>
    <property type="project" value="GO_Central"/>
</dbReference>
<dbReference type="GO" id="GO:0005634">
    <property type="term" value="C:nucleus"/>
    <property type="evidence" value="ECO:0000318"/>
    <property type="project" value="GO_Central"/>
</dbReference>
<dbReference type="GO" id="GO:0051131">
    <property type="term" value="P:chaperone-mediated protein complex assembly"/>
    <property type="evidence" value="ECO:0000318"/>
    <property type="project" value="GO_Central"/>
</dbReference>
<comment type="caution">
    <text evidence="2">The sequence shown here is derived from an EMBL/GenBank/DDBJ whole genome shotgun (WGS) entry which is preliminary data.</text>
</comment>
<name>A0A2G2YS86_CAPAN</name>
<reference evidence="2 3" key="1">
    <citation type="journal article" date="2014" name="Nat. Genet.">
        <title>Genome sequence of the hot pepper provides insights into the evolution of pungency in Capsicum species.</title>
        <authorList>
            <person name="Kim S."/>
            <person name="Park M."/>
            <person name="Yeom S.I."/>
            <person name="Kim Y.M."/>
            <person name="Lee J.M."/>
            <person name="Lee H.A."/>
            <person name="Seo E."/>
            <person name="Choi J."/>
            <person name="Cheong K."/>
            <person name="Kim K.T."/>
            <person name="Jung K."/>
            <person name="Lee G.W."/>
            <person name="Oh S.K."/>
            <person name="Bae C."/>
            <person name="Kim S.B."/>
            <person name="Lee H.Y."/>
            <person name="Kim S.Y."/>
            <person name="Kim M.S."/>
            <person name="Kang B.C."/>
            <person name="Jo Y.D."/>
            <person name="Yang H.B."/>
            <person name="Jeong H.J."/>
            <person name="Kang W.H."/>
            <person name="Kwon J.K."/>
            <person name="Shin C."/>
            <person name="Lim J.Y."/>
            <person name="Park J.H."/>
            <person name="Huh J.H."/>
            <person name="Kim J.S."/>
            <person name="Kim B.D."/>
            <person name="Cohen O."/>
            <person name="Paran I."/>
            <person name="Suh M.C."/>
            <person name="Lee S.B."/>
            <person name="Kim Y.K."/>
            <person name="Shin Y."/>
            <person name="Noh S.J."/>
            <person name="Park J."/>
            <person name="Seo Y.S."/>
            <person name="Kwon S.Y."/>
            <person name="Kim H.A."/>
            <person name="Park J.M."/>
            <person name="Kim H.J."/>
            <person name="Choi S.B."/>
            <person name="Bosland P.W."/>
            <person name="Reeves G."/>
            <person name="Jo S.H."/>
            <person name="Lee B.W."/>
            <person name="Cho H.T."/>
            <person name="Choi H.S."/>
            <person name="Lee M.S."/>
            <person name="Yu Y."/>
            <person name="Do Choi Y."/>
            <person name="Park B.S."/>
            <person name="van Deynze A."/>
            <person name="Ashrafi H."/>
            <person name="Hill T."/>
            <person name="Kim W.T."/>
            <person name="Pai H.S."/>
            <person name="Ahn H.K."/>
            <person name="Yeam I."/>
            <person name="Giovannoni J.J."/>
            <person name="Rose J.K."/>
            <person name="Sorensen I."/>
            <person name="Lee S.J."/>
            <person name="Kim R.W."/>
            <person name="Choi I.Y."/>
            <person name="Choi B.S."/>
            <person name="Lim J.S."/>
            <person name="Lee Y.H."/>
            <person name="Choi D."/>
        </authorList>
    </citation>
    <scope>NUCLEOTIDE SEQUENCE [LARGE SCALE GENOMIC DNA]</scope>
    <source>
        <strain evidence="3">cv. CM334</strain>
    </source>
</reference>
<dbReference type="Gramene" id="PHT72602">
    <property type="protein sequence ID" value="PHT72602"/>
    <property type="gene ID" value="T459_23387"/>
</dbReference>
<reference evidence="2 3" key="2">
    <citation type="journal article" date="2017" name="Genome Biol.">
        <title>New reference genome sequences of hot pepper reveal the massive evolution of plant disease-resistance genes by retroduplication.</title>
        <authorList>
            <person name="Kim S."/>
            <person name="Park J."/>
            <person name="Yeom S.I."/>
            <person name="Kim Y.M."/>
            <person name="Seo E."/>
            <person name="Kim K.T."/>
            <person name="Kim M.S."/>
            <person name="Lee J.M."/>
            <person name="Cheong K."/>
            <person name="Shin H.S."/>
            <person name="Kim S.B."/>
            <person name="Han K."/>
            <person name="Lee J."/>
            <person name="Park M."/>
            <person name="Lee H.A."/>
            <person name="Lee H.Y."/>
            <person name="Lee Y."/>
            <person name="Oh S."/>
            <person name="Lee J.H."/>
            <person name="Choi E."/>
            <person name="Choi E."/>
            <person name="Lee S.E."/>
            <person name="Jeon J."/>
            <person name="Kim H."/>
            <person name="Choi G."/>
            <person name="Song H."/>
            <person name="Lee J."/>
            <person name="Lee S.C."/>
            <person name="Kwon J.K."/>
            <person name="Lee H.Y."/>
            <person name="Koo N."/>
            <person name="Hong Y."/>
            <person name="Kim R.W."/>
            <person name="Kang W.H."/>
            <person name="Huh J.H."/>
            <person name="Kang B.C."/>
            <person name="Yang T.J."/>
            <person name="Lee Y.H."/>
            <person name="Bennetzen J.L."/>
            <person name="Choi D."/>
        </authorList>
    </citation>
    <scope>NUCLEOTIDE SEQUENCE [LARGE SCALE GENOMIC DNA]</scope>
    <source>
        <strain evidence="3">cv. CM334</strain>
    </source>
</reference>
<sequence>MTRYAWGLGFDFVELGFLWRHLDANDAKDPKVNLDPEGIFNFLATSGARDYPYKLKLELQDKVDVEKLCDMGGMIGGKRGDMAGMIGGMEGMGGMGGMMGGTGGDMGNDLDDSDDKDNLTTLKHV</sequence>
<dbReference type="EMBL" id="AYRZ02000009">
    <property type="protein sequence ID" value="PHT72602.1"/>
    <property type="molecule type" value="Genomic_DNA"/>
</dbReference>
<dbReference type="GO" id="GO:0051087">
    <property type="term" value="F:protein-folding chaperone binding"/>
    <property type="evidence" value="ECO:0000318"/>
    <property type="project" value="GO_Central"/>
</dbReference>
<protein>
    <submittedName>
        <fullName evidence="2">Uncharacterized protein</fullName>
    </submittedName>
</protein>
<accession>A0A2G2YS86</accession>
<evidence type="ECO:0000313" key="2">
    <source>
        <dbReference type="EMBL" id="PHT72602.1"/>
    </source>
</evidence>